<organism evidence="1 2">
    <name type="scientific">Rhizophagus irregularis</name>
    <dbReference type="NCBI Taxonomy" id="588596"/>
    <lineage>
        <taxon>Eukaryota</taxon>
        <taxon>Fungi</taxon>
        <taxon>Fungi incertae sedis</taxon>
        <taxon>Mucoromycota</taxon>
        <taxon>Glomeromycotina</taxon>
        <taxon>Glomeromycetes</taxon>
        <taxon>Glomerales</taxon>
        <taxon>Glomeraceae</taxon>
        <taxon>Rhizophagus</taxon>
    </lineage>
</organism>
<dbReference type="OrthoDB" id="544992at2759"/>
<dbReference type="VEuPathDB" id="FungiDB:RhiirFUN_008458"/>
<evidence type="ECO:0000313" key="2">
    <source>
        <dbReference type="Proteomes" id="UP000684084"/>
    </source>
</evidence>
<dbReference type="PANTHER" id="PTHR33129">
    <property type="entry name" value="PROTEIN KINASE DOMAIN-CONTAINING PROTEIN-RELATED"/>
    <property type="match status" value="1"/>
</dbReference>
<comment type="caution">
    <text evidence="1">The sequence shown here is derived from an EMBL/GenBank/DDBJ whole genome shotgun (WGS) entry which is preliminary data.</text>
</comment>
<dbReference type="InterPro" id="IPR052980">
    <property type="entry name" value="Crinkler_effector"/>
</dbReference>
<name>A0A916A1Q9_9GLOM</name>
<accession>A0A916A1Q9</accession>
<dbReference type="Proteomes" id="UP000684084">
    <property type="component" value="Unassembled WGS sequence"/>
</dbReference>
<proteinExistence type="predicted"/>
<dbReference type="AlphaFoldDB" id="A0A916A1Q9"/>
<dbReference type="VEuPathDB" id="FungiDB:RhiirFUN_008459"/>
<dbReference type="EMBL" id="CAGKOT010000103">
    <property type="protein sequence ID" value="CAB5395782.1"/>
    <property type="molecule type" value="Genomic_DNA"/>
</dbReference>
<reference evidence="1" key="1">
    <citation type="submission" date="2020-05" db="EMBL/GenBank/DDBJ databases">
        <authorList>
            <person name="Rincon C."/>
            <person name="Sanders R I."/>
            <person name="Robbins C."/>
            <person name="Chaturvedi A."/>
        </authorList>
    </citation>
    <scope>NUCLEOTIDE SEQUENCE</scope>
    <source>
        <strain evidence="1">CHB12</strain>
    </source>
</reference>
<dbReference type="PANTHER" id="PTHR33129:SF1">
    <property type="entry name" value="ATP-BINDING PROTEIN"/>
    <property type="match status" value="1"/>
</dbReference>
<evidence type="ECO:0000313" key="1">
    <source>
        <dbReference type="EMBL" id="CAB5395782.1"/>
    </source>
</evidence>
<gene>
    <name evidence="1" type="ORF">CHRIB12_LOCUS24017</name>
</gene>
<protein>
    <submittedName>
        <fullName evidence="1">Uncharacterized protein</fullName>
    </submittedName>
</protein>
<sequence>MDIRRHHWFSWSKINDYDLIKITLKNLKRNVNNKAFLRWTMGILMNVLQTVEQPVAESHGIEPSKLFIRKYHNDLIAIVFDDNRPFILTRLDDSSVWYIVDGRDPDIVEAKTILICSPLKAHYKEFNKKIPTVHKLFKEWGGIPRYVLVGVLDMDIQHQLKDAIGLCDEKIFRYIGGSDSKDDECQKDNNDKLFMDLDEVLNGGKSNSALGSYFESIAHQMLRHGGDFDARSYRFQ</sequence>